<reference evidence="5 6" key="1">
    <citation type="journal article" date="2018" name="Sci. Data">
        <title>The draft genome sequence of cork oak.</title>
        <authorList>
            <person name="Ramos A.M."/>
            <person name="Usie A."/>
            <person name="Barbosa P."/>
            <person name="Barros P.M."/>
            <person name="Capote T."/>
            <person name="Chaves I."/>
            <person name="Simoes F."/>
            <person name="Abreu I."/>
            <person name="Carrasquinho I."/>
            <person name="Faro C."/>
            <person name="Guimaraes J.B."/>
            <person name="Mendonca D."/>
            <person name="Nobrega F."/>
            <person name="Rodrigues L."/>
            <person name="Saibo N.J.M."/>
            <person name="Varela M.C."/>
            <person name="Egas C."/>
            <person name="Matos J."/>
            <person name="Miguel C.M."/>
            <person name="Oliveira M.M."/>
            <person name="Ricardo C.P."/>
            <person name="Goncalves S."/>
        </authorList>
    </citation>
    <scope>NUCLEOTIDE SEQUENCE [LARGE SCALE GENOMIC DNA]</scope>
    <source>
        <strain evidence="6">cv. HL8</strain>
    </source>
</reference>
<dbReference type="GO" id="GO:0005886">
    <property type="term" value="C:plasma membrane"/>
    <property type="evidence" value="ECO:0007669"/>
    <property type="project" value="TreeGrafter"/>
</dbReference>
<comment type="caution">
    <text evidence="5">The sequence shown here is derived from an EMBL/GenBank/DDBJ whole genome shotgun (WGS) entry which is preliminary data.</text>
</comment>
<gene>
    <name evidence="5" type="ORF">CFP56_002537</name>
</gene>
<accession>A0AAW0LFF1</accession>
<evidence type="ECO:0000256" key="1">
    <source>
        <dbReference type="ARBA" id="ARBA00022741"/>
    </source>
</evidence>
<keyword evidence="2" id="KW-0067">ATP-binding</keyword>
<evidence type="ECO:0000313" key="6">
    <source>
        <dbReference type="Proteomes" id="UP000237347"/>
    </source>
</evidence>
<organism evidence="5 6">
    <name type="scientific">Quercus suber</name>
    <name type="common">Cork oak</name>
    <dbReference type="NCBI Taxonomy" id="58331"/>
    <lineage>
        <taxon>Eukaryota</taxon>
        <taxon>Viridiplantae</taxon>
        <taxon>Streptophyta</taxon>
        <taxon>Embryophyta</taxon>
        <taxon>Tracheophyta</taxon>
        <taxon>Spermatophyta</taxon>
        <taxon>Magnoliopsida</taxon>
        <taxon>eudicotyledons</taxon>
        <taxon>Gunneridae</taxon>
        <taxon>Pentapetalae</taxon>
        <taxon>rosids</taxon>
        <taxon>fabids</taxon>
        <taxon>Fagales</taxon>
        <taxon>Fagaceae</taxon>
        <taxon>Quercus</taxon>
    </lineage>
</organism>
<keyword evidence="6" id="KW-1185">Reference proteome</keyword>
<dbReference type="AlphaFoldDB" id="A0AAW0LFF1"/>
<dbReference type="EMBL" id="PKMF04000110">
    <property type="protein sequence ID" value="KAK7849638.1"/>
    <property type="molecule type" value="Genomic_DNA"/>
</dbReference>
<dbReference type="Gene3D" id="1.10.510.10">
    <property type="entry name" value="Transferase(Phosphotransferase) domain 1"/>
    <property type="match status" value="1"/>
</dbReference>
<evidence type="ECO:0000259" key="4">
    <source>
        <dbReference type="PROSITE" id="PS50011"/>
    </source>
</evidence>
<proteinExistence type="predicted"/>
<dbReference type="InterPro" id="IPR001245">
    <property type="entry name" value="Ser-Thr/Tyr_kinase_cat_dom"/>
</dbReference>
<dbReference type="GO" id="GO:0005524">
    <property type="term" value="F:ATP binding"/>
    <property type="evidence" value="ECO:0007669"/>
    <property type="project" value="UniProtKB-KW"/>
</dbReference>
<keyword evidence="1" id="KW-0547">Nucleotide-binding</keyword>
<dbReference type="InterPro" id="IPR011009">
    <property type="entry name" value="Kinase-like_dom_sf"/>
</dbReference>
<feature type="region of interest" description="Disordered" evidence="3">
    <location>
        <begin position="187"/>
        <end position="216"/>
    </location>
</feature>
<feature type="domain" description="Protein kinase" evidence="4">
    <location>
        <begin position="1"/>
        <end position="167"/>
    </location>
</feature>
<name>A0AAW0LFF1_QUESU</name>
<dbReference type="PROSITE" id="PS50011">
    <property type="entry name" value="PROTEIN_KINASE_DOM"/>
    <property type="match status" value="1"/>
</dbReference>
<feature type="compositionally biased region" description="Low complexity" evidence="3">
    <location>
        <begin position="189"/>
        <end position="198"/>
    </location>
</feature>
<dbReference type="Proteomes" id="UP000237347">
    <property type="component" value="Unassembled WGS sequence"/>
</dbReference>
<dbReference type="GO" id="GO:0004672">
    <property type="term" value="F:protein kinase activity"/>
    <property type="evidence" value="ECO:0007669"/>
    <property type="project" value="InterPro"/>
</dbReference>
<evidence type="ECO:0000256" key="2">
    <source>
        <dbReference type="ARBA" id="ARBA00022840"/>
    </source>
</evidence>
<evidence type="ECO:0000256" key="3">
    <source>
        <dbReference type="SAM" id="MobiDB-lite"/>
    </source>
</evidence>
<evidence type="ECO:0000313" key="5">
    <source>
        <dbReference type="EMBL" id="KAK7849638.1"/>
    </source>
</evidence>
<dbReference type="Pfam" id="PF07714">
    <property type="entry name" value="PK_Tyr_Ser-Thr"/>
    <property type="match status" value="1"/>
</dbReference>
<dbReference type="PANTHER" id="PTHR27001:SF931">
    <property type="entry name" value="OS11G0664100 PROTEIN"/>
    <property type="match status" value="1"/>
</dbReference>
<dbReference type="PANTHER" id="PTHR27001">
    <property type="entry name" value="OS01G0253100 PROTEIN"/>
    <property type="match status" value="1"/>
</dbReference>
<dbReference type="SUPFAM" id="SSF56112">
    <property type="entry name" value="Protein kinase-like (PK-like)"/>
    <property type="match status" value="1"/>
</dbReference>
<sequence length="216" mass="23893">MDSSGNIELSLEVFPSGQECFNQTAITMVGFALNILSFNPPPNFGPFYLMAYTYGNCAAGLLGSEYYMTQQLTKKSDVYRFGVVMLELITARKPIQQGKYMVVKVRSAMDKTKDLYNLHEILDPFIGMGKNLEGLEEFVDLAMRCVADSGDKRPTMDEVVKEIESIMKLSGMNLSADSESTTANYYEASKSSSHHPSSNDVFGYSGSFPPSSIEPM</sequence>
<dbReference type="InterPro" id="IPR000719">
    <property type="entry name" value="Prot_kinase_dom"/>
</dbReference>
<protein>
    <submittedName>
        <fullName evidence="5">Leucine-rich repeat receptor-like protein kinase</fullName>
    </submittedName>
</protein>